<feature type="domain" description="Release factor glutamine methyltransferase N-terminal" evidence="6">
    <location>
        <begin position="37"/>
        <end position="107"/>
    </location>
</feature>
<keyword evidence="8" id="KW-1185">Reference proteome</keyword>
<sequence length="322" mass="35631">MGPPSGQARRRLPKNPRACDIPRMSEAERRARWTVRELLAWTSERFAALGIDEARVDAEHLLARSLGCARIDLYVQHDRLLDEDDRAGFRELVRRRLAREPVAYIEGSKGFHALDLDLVVDRRVLVPRPETEHLVDWLLESLRPAPAPLMHILDVGTGSGAIALAVAKARYEVQVTAVDASEEALAVARHNAERLGLDDRVTCVRGDLLDGVALPPAGFDAIAANLPYIPSAELDRLQPEVRDWEPRAALDGGPDGLVYVRRLIDAVAEGEALRPGGRLFLEIGVDQAQAVEQLLRDRAFADVQSRLDYARIPRVVSGARPE</sequence>
<dbReference type="InterPro" id="IPR004556">
    <property type="entry name" value="HemK-like"/>
</dbReference>
<feature type="binding site" evidence="4">
    <location>
        <position position="225"/>
    </location>
    <ligand>
        <name>S-adenosyl-L-methionine</name>
        <dbReference type="ChEBI" id="CHEBI:59789"/>
    </ligand>
</feature>
<dbReference type="GO" id="GO:0102559">
    <property type="term" value="F:peptide chain release factor N(5)-glutamine methyltransferase activity"/>
    <property type="evidence" value="ECO:0007669"/>
    <property type="project" value="UniProtKB-EC"/>
</dbReference>
<evidence type="ECO:0000256" key="3">
    <source>
        <dbReference type="ARBA" id="ARBA00022691"/>
    </source>
</evidence>
<dbReference type="Pfam" id="PF13649">
    <property type="entry name" value="Methyltransf_25"/>
    <property type="match status" value="1"/>
</dbReference>
<accession>A0A2S9YD88</accession>
<evidence type="ECO:0000256" key="1">
    <source>
        <dbReference type="ARBA" id="ARBA00022603"/>
    </source>
</evidence>
<comment type="caution">
    <text evidence="7">The sequence shown here is derived from an EMBL/GenBank/DDBJ whole genome shotgun (WGS) entry which is preliminary data.</text>
</comment>
<name>A0A2S9YD88_9BACT</name>
<evidence type="ECO:0000259" key="5">
    <source>
        <dbReference type="Pfam" id="PF13649"/>
    </source>
</evidence>
<comment type="function">
    <text evidence="4">Methylates the class 1 translation termination release factors RF1/PrfA and RF2/PrfB on the glutamine residue of the universally conserved GGQ motif.</text>
</comment>
<dbReference type="EC" id="2.1.1.297" evidence="4"/>
<dbReference type="GO" id="GO:0032259">
    <property type="term" value="P:methylation"/>
    <property type="evidence" value="ECO:0007669"/>
    <property type="project" value="UniProtKB-KW"/>
</dbReference>
<dbReference type="InterPro" id="IPR050320">
    <property type="entry name" value="N5-glutamine_MTase"/>
</dbReference>
<dbReference type="SUPFAM" id="SSF53335">
    <property type="entry name" value="S-adenosyl-L-methionine-dependent methyltransferases"/>
    <property type="match status" value="1"/>
</dbReference>
<feature type="binding site" evidence="4">
    <location>
        <position position="179"/>
    </location>
    <ligand>
        <name>S-adenosyl-L-methionine</name>
        <dbReference type="ChEBI" id="CHEBI:59789"/>
    </ligand>
</feature>
<feature type="binding site" evidence="4">
    <location>
        <begin position="156"/>
        <end position="160"/>
    </location>
    <ligand>
        <name>S-adenosyl-L-methionine</name>
        <dbReference type="ChEBI" id="CHEBI:59789"/>
    </ligand>
</feature>
<evidence type="ECO:0000259" key="6">
    <source>
        <dbReference type="Pfam" id="PF17827"/>
    </source>
</evidence>
<comment type="caution">
    <text evidence="4">Lacks conserved residue(s) required for the propagation of feature annotation.</text>
</comment>
<protein>
    <recommendedName>
        <fullName evidence="4">Release factor glutamine methyltransferase</fullName>
        <shortName evidence="4">RF MTase</shortName>
        <ecNumber evidence="4">2.1.1.297</ecNumber>
    </recommendedName>
    <alternativeName>
        <fullName evidence="4">N5-glutamine methyltransferase PrmC</fullName>
    </alternativeName>
    <alternativeName>
        <fullName evidence="4">Protein-(glutamine-N5) MTase PrmC</fullName>
    </alternativeName>
    <alternativeName>
        <fullName evidence="4">Protein-glutamine N-methyltransferase PrmC</fullName>
    </alternativeName>
</protein>
<dbReference type="AlphaFoldDB" id="A0A2S9YD88"/>
<gene>
    <name evidence="4 7" type="primary">prmC</name>
    <name evidence="7" type="ORF">ENSA5_19510</name>
</gene>
<evidence type="ECO:0000256" key="2">
    <source>
        <dbReference type="ARBA" id="ARBA00022679"/>
    </source>
</evidence>
<dbReference type="Pfam" id="PF17827">
    <property type="entry name" value="PrmC_N"/>
    <property type="match status" value="1"/>
</dbReference>
<evidence type="ECO:0000313" key="8">
    <source>
        <dbReference type="Proteomes" id="UP000237968"/>
    </source>
</evidence>
<dbReference type="Gene3D" id="3.40.50.150">
    <property type="entry name" value="Vaccinia Virus protein VP39"/>
    <property type="match status" value="1"/>
</dbReference>
<proteinExistence type="inferred from homology"/>
<reference evidence="7 8" key="1">
    <citation type="submission" date="2018-03" db="EMBL/GenBank/DDBJ databases">
        <title>Draft Genome Sequences of the Obligatory Marine Myxobacteria Enhygromyxa salina SWB005.</title>
        <authorList>
            <person name="Poehlein A."/>
            <person name="Moghaddam J.A."/>
            <person name="Harms H."/>
            <person name="Alanjari M."/>
            <person name="Koenig G.M."/>
            <person name="Daniel R."/>
            <person name="Schaeberle T.F."/>
        </authorList>
    </citation>
    <scope>NUCLEOTIDE SEQUENCE [LARGE SCALE GENOMIC DNA]</scope>
    <source>
        <strain evidence="7 8">SWB005</strain>
    </source>
</reference>
<dbReference type="NCBIfam" id="TIGR03534">
    <property type="entry name" value="RF_mod_PrmC"/>
    <property type="match status" value="1"/>
</dbReference>
<dbReference type="InterPro" id="IPR041698">
    <property type="entry name" value="Methyltransf_25"/>
</dbReference>
<evidence type="ECO:0000313" key="7">
    <source>
        <dbReference type="EMBL" id="PRQ03012.1"/>
    </source>
</evidence>
<organism evidence="7 8">
    <name type="scientific">Enhygromyxa salina</name>
    <dbReference type="NCBI Taxonomy" id="215803"/>
    <lineage>
        <taxon>Bacteria</taxon>
        <taxon>Pseudomonadati</taxon>
        <taxon>Myxococcota</taxon>
        <taxon>Polyangia</taxon>
        <taxon>Nannocystales</taxon>
        <taxon>Nannocystaceae</taxon>
        <taxon>Enhygromyxa</taxon>
    </lineage>
</organism>
<comment type="catalytic activity">
    <reaction evidence="4">
        <text>L-glutaminyl-[peptide chain release factor] + S-adenosyl-L-methionine = N(5)-methyl-L-glutaminyl-[peptide chain release factor] + S-adenosyl-L-homocysteine + H(+)</text>
        <dbReference type="Rhea" id="RHEA:42896"/>
        <dbReference type="Rhea" id="RHEA-COMP:10271"/>
        <dbReference type="Rhea" id="RHEA-COMP:10272"/>
        <dbReference type="ChEBI" id="CHEBI:15378"/>
        <dbReference type="ChEBI" id="CHEBI:30011"/>
        <dbReference type="ChEBI" id="CHEBI:57856"/>
        <dbReference type="ChEBI" id="CHEBI:59789"/>
        <dbReference type="ChEBI" id="CHEBI:61891"/>
        <dbReference type="EC" id="2.1.1.297"/>
    </reaction>
</comment>
<dbReference type="PANTHER" id="PTHR18895">
    <property type="entry name" value="HEMK METHYLTRANSFERASE"/>
    <property type="match status" value="1"/>
</dbReference>
<feature type="domain" description="Methyltransferase" evidence="5">
    <location>
        <begin position="152"/>
        <end position="242"/>
    </location>
</feature>
<dbReference type="Proteomes" id="UP000237968">
    <property type="component" value="Unassembled WGS sequence"/>
</dbReference>
<comment type="similarity">
    <text evidence="4">Belongs to the protein N5-glutamine methyltransferase family. PrmC subfamily.</text>
</comment>
<dbReference type="EMBL" id="PVNK01000108">
    <property type="protein sequence ID" value="PRQ03012.1"/>
    <property type="molecule type" value="Genomic_DNA"/>
</dbReference>
<dbReference type="CDD" id="cd02440">
    <property type="entry name" value="AdoMet_MTases"/>
    <property type="match status" value="1"/>
</dbReference>
<dbReference type="PANTHER" id="PTHR18895:SF74">
    <property type="entry name" value="MTRF1L RELEASE FACTOR GLUTAMINE METHYLTRANSFERASE"/>
    <property type="match status" value="1"/>
</dbReference>
<dbReference type="HAMAP" id="MF_02126">
    <property type="entry name" value="RF_methyltr_PrmC"/>
    <property type="match status" value="1"/>
</dbReference>
<keyword evidence="2 4" id="KW-0808">Transferase</keyword>
<dbReference type="NCBIfam" id="TIGR00536">
    <property type="entry name" value="hemK_fam"/>
    <property type="match status" value="1"/>
</dbReference>
<dbReference type="InterPro" id="IPR029063">
    <property type="entry name" value="SAM-dependent_MTases_sf"/>
</dbReference>
<keyword evidence="1 4" id="KW-0489">Methyltransferase</keyword>
<dbReference type="InterPro" id="IPR040758">
    <property type="entry name" value="PrmC_N"/>
</dbReference>
<dbReference type="Gene3D" id="1.10.8.10">
    <property type="entry name" value="DNA helicase RuvA subunit, C-terminal domain"/>
    <property type="match status" value="1"/>
</dbReference>
<dbReference type="OrthoDB" id="9800643at2"/>
<evidence type="ECO:0000256" key="4">
    <source>
        <dbReference type="HAMAP-Rule" id="MF_02126"/>
    </source>
</evidence>
<dbReference type="InterPro" id="IPR019874">
    <property type="entry name" value="RF_methyltr_PrmC"/>
</dbReference>
<keyword evidence="3 4" id="KW-0949">S-adenosyl-L-methionine</keyword>